<evidence type="ECO:0000256" key="1">
    <source>
        <dbReference type="SAM" id="MobiDB-lite"/>
    </source>
</evidence>
<evidence type="ECO:0000313" key="3">
    <source>
        <dbReference type="EMBL" id="KAJ3600888.1"/>
    </source>
</evidence>
<dbReference type="EMBL" id="JANIIK010000047">
    <property type="protein sequence ID" value="KAJ3600888.1"/>
    <property type="molecule type" value="Genomic_DNA"/>
</dbReference>
<dbReference type="OrthoDB" id="9901503at2759"/>
<dbReference type="PANTHER" id="PTHR41693">
    <property type="entry name" value="HEME-BINDING PROTEIN 1"/>
    <property type="match status" value="1"/>
</dbReference>
<comment type="caution">
    <text evidence="3">The sequence shown here is derived from an EMBL/GenBank/DDBJ whole genome shotgun (WGS) entry which is preliminary data.</text>
</comment>
<evidence type="ECO:0000256" key="2">
    <source>
        <dbReference type="SAM" id="SignalP"/>
    </source>
</evidence>
<sequence length="239" mass="26153">MVLRRSVFAEGLLHSQAALTNQPHRMGRLLALWCLLCVCTAQKWKRKAGAPEEPLRQQTCSNLTQVLDNWKFAIVTQVKDLLVNDHSAVLPEYSRIRPLSEALADLYKQFNGLKNDLVGLSAKFDQVETFVEDIQSRRSGPPPPSRYPGPAALPRHGTRDQRPCLATVPGTSGPASATVPGTSGLSPGRCEASDGRQEMGEESLATVLEPSIHCSPFSHRQGAVCLLYILYIHDGKLSS</sequence>
<dbReference type="Proteomes" id="UP001148018">
    <property type="component" value="Unassembled WGS sequence"/>
</dbReference>
<name>A0A9Q0E8A0_9TELE</name>
<accession>A0A9Q0E8A0</accession>
<dbReference type="AlphaFoldDB" id="A0A9Q0E8A0"/>
<feature type="compositionally biased region" description="Polar residues" evidence="1">
    <location>
        <begin position="169"/>
        <end position="185"/>
    </location>
</feature>
<feature type="region of interest" description="Disordered" evidence="1">
    <location>
        <begin position="132"/>
        <end position="197"/>
    </location>
</feature>
<feature type="signal peptide" evidence="2">
    <location>
        <begin position="1"/>
        <end position="41"/>
    </location>
</feature>
<keyword evidence="4" id="KW-1185">Reference proteome</keyword>
<dbReference type="PANTHER" id="PTHR41693:SF2">
    <property type="entry name" value="BIOGENESIS OF LYSOSOME-RELATED ORGANELLES COMPLEX 1 SUBUNIT 2"/>
    <property type="match status" value="1"/>
</dbReference>
<reference evidence="3" key="1">
    <citation type="submission" date="2022-07" db="EMBL/GenBank/DDBJ databases">
        <title>Chromosome-level genome of Muraenolepis orangiensis.</title>
        <authorList>
            <person name="Kim J."/>
        </authorList>
    </citation>
    <scope>NUCLEOTIDE SEQUENCE</scope>
    <source>
        <strain evidence="3">KU_S4_2022</strain>
        <tissue evidence="3">Muscle</tissue>
    </source>
</reference>
<protein>
    <submittedName>
        <fullName evidence="3">Uncharacterized protein</fullName>
    </submittedName>
</protein>
<feature type="chain" id="PRO_5040154392" evidence="2">
    <location>
        <begin position="42"/>
        <end position="239"/>
    </location>
</feature>
<gene>
    <name evidence="3" type="ORF">NHX12_031862</name>
</gene>
<proteinExistence type="predicted"/>
<organism evidence="3 4">
    <name type="scientific">Muraenolepis orangiensis</name>
    <name type="common">Patagonian moray cod</name>
    <dbReference type="NCBI Taxonomy" id="630683"/>
    <lineage>
        <taxon>Eukaryota</taxon>
        <taxon>Metazoa</taxon>
        <taxon>Chordata</taxon>
        <taxon>Craniata</taxon>
        <taxon>Vertebrata</taxon>
        <taxon>Euteleostomi</taxon>
        <taxon>Actinopterygii</taxon>
        <taxon>Neopterygii</taxon>
        <taxon>Teleostei</taxon>
        <taxon>Neoteleostei</taxon>
        <taxon>Acanthomorphata</taxon>
        <taxon>Zeiogadaria</taxon>
        <taxon>Gadariae</taxon>
        <taxon>Gadiformes</taxon>
        <taxon>Muraenolepidoidei</taxon>
        <taxon>Muraenolepididae</taxon>
        <taxon>Muraenolepis</taxon>
    </lineage>
</organism>
<evidence type="ECO:0000313" key="4">
    <source>
        <dbReference type="Proteomes" id="UP001148018"/>
    </source>
</evidence>
<keyword evidence="2" id="KW-0732">Signal</keyword>